<keyword evidence="5" id="KW-1133">Transmembrane helix</keyword>
<evidence type="ECO:0000256" key="1">
    <source>
        <dbReference type="ARBA" id="ARBA00022659"/>
    </source>
</evidence>
<feature type="domain" description="Sushi" evidence="7">
    <location>
        <begin position="89"/>
        <end position="148"/>
    </location>
</feature>
<feature type="chain" id="PRO_5044742345" description="Sushi domain-containing protein" evidence="6">
    <location>
        <begin position="26"/>
        <end position="276"/>
    </location>
</feature>
<gene>
    <name evidence="8" type="ORF">ACEWY4_027380</name>
</gene>
<feature type="domain" description="Sushi" evidence="7">
    <location>
        <begin position="25"/>
        <end position="88"/>
    </location>
</feature>
<comment type="caution">
    <text evidence="4">Lacks conserved residue(s) required for the propagation of feature annotation.</text>
</comment>
<evidence type="ECO:0000256" key="5">
    <source>
        <dbReference type="SAM" id="Phobius"/>
    </source>
</evidence>
<dbReference type="PANTHER" id="PTHR45785:SF7">
    <property type="entry name" value="COMPLEMENT FACTOR H"/>
    <property type="match status" value="1"/>
</dbReference>
<protein>
    <recommendedName>
        <fullName evidence="7">Sushi domain-containing protein</fullName>
    </recommendedName>
</protein>
<organism evidence="8 9">
    <name type="scientific">Coilia grayii</name>
    <name type="common">Gray's grenadier anchovy</name>
    <dbReference type="NCBI Taxonomy" id="363190"/>
    <lineage>
        <taxon>Eukaryota</taxon>
        <taxon>Metazoa</taxon>
        <taxon>Chordata</taxon>
        <taxon>Craniata</taxon>
        <taxon>Vertebrata</taxon>
        <taxon>Euteleostomi</taxon>
        <taxon>Actinopterygii</taxon>
        <taxon>Neopterygii</taxon>
        <taxon>Teleostei</taxon>
        <taxon>Clupei</taxon>
        <taxon>Clupeiformes</taxon>
        <taxon>Clupeoidei</taxon>
        <taxon>Engraulidae</taxon>
        <taxon>Coilinae</taxon>
        <taxon>Coilia</taxon>
    </lineage>
</organism>
<keyword evidence="9" id="KW-1185">Reference proteome</keyword>
<feature type="transmembrane region" description="Helical" evidence="5">
    <location>
        <begin position="234"/>
        <end position="258"/>
    </location>
</feature>
<dbReference type="InterPro" id="IPR051503">
    <property type="entry name" value="ComplSys_Reg/VirEntry_Med"/>
</dbReference>
<dbReference type="InterPro" id="IPR035976">
    <property type="entry name" value="Sushi/SCR/CCP_sf"/>
</dbReference>
<accession>A0ABD1ISE9</accession>
<evidence type="ECO:0000259" key="7">
    <source>
        <dbReference type="PROSITE" id="PS50923"/>
    </source>
</evidence>
<dbReference type="SUPFAM" id="SSF57535">
    <property type="entry name" value="Complement control module/SCR domain"/>
    <property type="match status" value="3"/>
</dbReference>
<dbReference type="Proteomes" id="UP001591681">
    <property type="component" value="Unassembled WGS sequence"/>
</dbReference>
<keyword evidence="3 4" id="KW-1015">Disulfide bond</keyword>
<feature type="disulfide bond" evidence="4">
    <location>
        <begin position="59"/>
        <end position="86"/>
    </location>
</feature>
<keyword evidence="2 6" id="KW-0732">Signal</keyword>
<dbReference type="PANTHER" id="PTHR45785">
    <property type="entry name" value="COMPLEMENT FACTOR H-RELATED"/>
    <property type="match status" value="1"/>
</dbReference>
<feature type="signal peptide" evidence="6">
    <location>
        <begin position="1"/>
        <end position="25"/>
    </location>
</feature>
<dbReference type="EMBL" id="JBHFQA010000024">
    <property type="protein sequence ID" value="KAL2077876.1"/>
    <property type="molecule type" value="Genomic_DNA"/>
</dbReference>
<evidence type="ECO:0000256" key="2">
    <source>
        <dbReference type="ARBA" id="ARBA00022729"/>
    </source>
</evidence>
<reference evidence="8 9" key="1">
    <citation type="submission" date="2024-09" db="EMBL/GenBank/DDBJ databases">
        <title>A chromosome-level genome assembly of Gray's grenadier anchovy, Coilia grayii.</title>
        <authorList>
            <person name="Fu Z."/>
        </authorList>
    </citation>
    <scope>NUCLEOTIDE SEQUENCE [LARGE SCALE GENOMIC DNA]</scope>
    <source>
        <strain evidence="8">G4</strain>
        <tissue evidence="8">Muscle</tissue>
    </source>
</reference>
<dbReference type="Gene3D" id="2.10.70.10">
    <property type="entry name" value="Complement Module, domain 1"/>
    <property type="match status" value="3"/>
</dbReference>
<dbReference type="AlphaFoldDB" id="A0ABD1ISE9"/>
<proteinExistence type="predicted"/>
<keyword evidence="1 4" id="KW-0768">Sushi</keyword>
<keyword evidence="5" id="KW-0812">Transmembrane</keyword>
<evidence type="ECO:0000256" key="4">
    <source>
        <dbReference type="PROSITE-ProRule" id="PRU00302"/>
    </source>
</evidence>
<dbReference type="PROSITE" id="PS50923">
    <property type="entry name" value="SUSHI"/>
    <property type="match status" value="3"/>
</dbReference>
<evidence type="ECO:0000313" key="8">
    <source>
        <dbReference type="EMBL" id="KAL2077876.1"/>
    </source>
</evidence>
<comment type="caution">
    <text evidence="8">The sequence shown here is derived from an EMBL/GenBank/DDBJ whole genome shotgun (WGS) entry which is preliminary data.</text>
</comment>
<dbReference type="Pfam" id="PF00084">
    <property type="entry name" value="Sushi"/>
    <property type="match status" value="3"/>
</dbReference>
<dbReference type="CDD" id="cd00033">
    <property type="entry name" value="CCP"/>
    <property type="match status" value="3"/>
</dbReference>
<name>A0ABD1ISE9_9TELE</name>
<evidence type="ECO:0000313" key="9">
    <source>
        <dbReference type="Proteomes" id="UP001591681"/>
    </source>
</evidence>
<dbReference type="InterPro" id="IPR000436">
    <property type="entry name" value="Sushi_SCR_CCP_dom"/>
</dbReference>
<dbReference type="SMART" id="SM00032">
    <property type="entry name" value="CCP"/>
    <property type="match status" value="3"/>
</dbReference>
<evidence type="ECO:0000256" key="6">
    <source>
        <dbReference type="SAM" id="SignalP"/>
    </source>
</evidence>
<feature type="domain" description="Sushi" evidence="7">
    <location>
        <begin position="149"/>
        <end position="214"/>
    </location>
</feature>
<evidence type="ECO:0000256" key="3">
    <source>
        <dbReference type="ARBA" id="ARBA00023157"/>
    </source>
</evidence>
<keyword evidence="5" id="KW-0472">Membrane</keyword>
<sequence>MSRTGRWILQSLMTLAPFFLRTVEAECKAPNELGHSVILSNEAVLQNEFPDGSAIALACDNGFVPREGSNNITCQNGIWTKVELTCTRKNCGTPKVIPHLRFFYQNGENATYFTDRLTAVCEPGFQLVGSSTWQCLNYGWKGKSTCKGIVCGEARNETLPVLENGEIIKAPHDKELIQFGDLIQYRCYDDYHLVGNDIIKCTENGYTPLPTCERETFPTHPSGAPKEEHNMSSLSVLTAVTIGGIFLICLLGLCIGLWHNGKNKGSHYTQEGENKM</sequence>